<dbReference type="EMBL" id="JBHSMZ010000001">
    <property type="protein sequence ID" value="MFC5547436.1"/>
    <property type="molecule type" value="Genomic_DNA"/>
</dbReference>
<evidence type="ECO:0000313" key="3">
    <source>
        <dbReference type="Proteomes" id="UP001596086"/>
    </source>
</evidence>
<keyword evidence="3" id="KW-1185">Reference proteome</keyword>
<reference evidence="3" key="1">
    <citation type="journal article" date="2019" name="Int. J. Syst. Evol. Microbiol.">
        <title>The Global Catalogue of Microorganisms (GCM) 10K type strain sequencing project: providing services to taxonomists for standard genome sequencing and annotation.</title>
        <authorList>
            <consortium name="The Broad Institute Genomics Platform"/>
            <consortium name="The Broad Institute Genome Sequencing Center for Infectious Disease"/>
            <person name="Wu L."/>
            <person name="Ma J."/>
        </authorList>
    </citation>
    <scope>NUCLEOTIDE SEQUENCE [LARGE SCALE GENOMIC DNA]</scope>
    <source>
        <strain evidence="3">CGMCC 4.5798</strain>
    </source>
</reference>
<dbReference type="RefSeq" id="WP_379766704.1">
    <property type="nucleotide sequence ID" value="NZ_JBHSMZ010000001.1"/>
</dbReference>
<dbReference type="Proteomes" id="UP001596086">
    <property type="component" value="Unassembled WGS sequence"/>
</dbReference>
<dbReference type="PROSITE" id="PS51257">
    <property type="entry name" value="PROKAR_LIPOPROTEIN"/>
    <property type="match status" value="1"/>
</dbReference>
<proteinExistence type="predicted"/>
<comment type="caution">
    <text evidence="2">The sequence shown here is derived from an EMBL/GenBank/DDBJ whole genome shotgun (WGS) entry which is preliminary data.</text>
</comment>
<protein>
    <submittedName>
        <fullName evidence="2">Uncharacterized protein</fullName>
    </submittedName>
</protein>
<sequence length="119" mass="12735">MKNRLSPLLAMCAMLASSLACAEPAALATTTTRLGISATTFSCSGTGSCHYLLLNSLCQERMLDGATKERSCRYTEAARFRLLPGQKKTVANLPADFLYAMKPNADPSPQEVLSAPVPH</sequence>
<feature type="signal peptide" evidence="1">
    <location>
        <begin position="1"/>
        <end position="22"/>
    </location>
</feature>
<organism evidence="2 3">
    <name type="scientific">Massilia aerilata</name>
    <dbReference type="NCBI Taxonomy" id="453817"/>
    <lineage>
        <taxon>Bacteria</taxon>
        <taxon>Pseudomonadati</taxon>
        <taxon>Pseudomonadota</taxon>
        <taxon>Betaproteobacteria</taxon>
        <taxon>Burkholderiales</taxon>
        <taxon>Oxalobacteraceae</taxon>
        <taxon>Telluria group</taxon>
        <taxon>Massilia</taxon>
    </lineage>
</organism>
<evidence type="ECO:0000256" key="1">
    <source>
        <dbReference type="SAM" id="SignalP"/>
    </source>
</evidence>
<gene>
    <name evidence="2" type="ORF">ACFPO9_02765</name>
</gene>
<accession>A0ABW0RS58</accession>
<feature type="chain" id="PRO_5046281197" evidence="1">
    <location>
        <begin position="23"/>
        <end position="119"/>
    </location>
</feature>
<evidence type="ECO:0000313" key="2">
    <source>
        <dbReference type="EMBL" id="MFC5547436.1"/>
    </source>
</evidence>
<keyword evidence="1" id="KW-0732">Signal</keyword>
<name>A0ABW0RS58_9BURK</name>